<evidence type="ECO:0000313" key="3">
    <source>
        <dbReference type="Proteomes" id="UP001359485"/>
    </source>
</evidence>
<dbReference type="EMBL" id="JAWJWF010000050">
    <property type="protein sequence ID" value="KAK6617955.1"/>
    <property type="molecule type" value="Genomic_DNA"/>
</dbReference>
<name>A0ABR1AEN3_POLSC</name>
<proteinExistence type="predicted"/>
<accession>A0ABR1AEN3</accession>
<evidence type="ECO:0000256" key="1">
    <source>
        <dbReference type="SAM" id="MobiDB-lite"/>
    </source>
</evidence>
<dbReference type="Proteomes" id="UP001359485">
    <property type="component" value="Unassembled WGS sequence"/>
</dbReference>
<sequence length="105" mass="11603">MDGWMDGWMDGRTDGDIFPTPLTAHAYERVPFWPAGLLGKKEANEGQTNKQTAAAAAATHTQSNGQTGKFDVEWENPGHFGLFLIAVLPFLDTWHSFHTSEGKQI</sequence>
<gene>
    <name evidence="2" type="ORF">RUM44_002397</name>
</gene>
<evidence type="ECO:0000313" key="2">
    <source>
        <dbReference type="EMBL" id="KAK6617955.1"/>
    </source>
</evidence>
<comment type="caution">
    <text evidence="2">The sequence shown here is derived from an EMBL/GenBank/DDBJ whole genome shotgun (WGS) entry which is preliminary data.</text>
</comment>
<reference evidence="2 3" key="1">
    <citation type="submission" date="2023-09" db="EMBL/GenBank/DDBJ databases">
        <title>Genomes of two closely related lineages of the louse Polyplax serrata with different host specificities.</title>
        <authorList>
            <person name="Martinu J."/>
            <person name="Tarabai H."/>
            <person name="Stefka J."/>
            <person name="Hypsa V."/>
        </authorList>
    </citation>
    <scope>NUCLEOTIDE SEQUENCE [LARGE SCALE GENOMIC DNA]</scope>
    <source>
        <strain evidence="2">98ZLc_SE</strain>
    </source>
</reference>
<feature type="region of interest" description="Disordered" evidence="1">
    <location>
        <begin position="44"/>
        <end position="70"/>
    </location>
</feature>
<keyword evidence="3" id="KW-1185">Reference proteome</keyword>
<organism evidence="2 3">
    <name type="scientific">Polyplax serrata</name>
    <name type="common">Common mouse louse</name>
    <dbReference type="NCBI Taxonomy" id="468196"/>
    <lineage>
        <taxon>Eukaryota</taxon>
        <taxon>Metazoa</taxon>
        <taxon>Ecdysozoa</taxon>
        <taxon>Arthropoda</taxon>
        <taxon>Hexapoda</taxon>
        <taxon>Insecta</taxon>
        <taxon>Pterygota</taxon>
        <taxon>Neoptera</taxon>
        <taxon>Paraneoptera</taxon>
        <taxon>Psocodea</taxon>
        <taxon>Troctomorpha</taxon>
        <taxon>Phthiraptera</taxon>
        <taxon>Anoplura</taxon>
        <taxon>Polyplacidae</taxon>
        <taxon>Polyplax</taxon>
    </lineage>
</organism>
<protein>
    <submittedName>
        <fullName evidence="2">Uncharacterized protein</fullName>
    </submittedName>
</protein>